<organism evidence="1">
    <name type="scientific">Anguilla anguilla</name>
    <name type="common">European freshwater eel</name>
    <name type="synonym">Muraena anguilla</name>
    <dbReference type="NCBI Taxonomy" id="7936"/>
    <lineage>
        <taxon>Eukaryota</taxon>
        <taxon>Metazoa</taxon>
        <taxon>Chordata</taxon>
        <taxon>Craniata</taxon>
        <taxon>Vertebrata</taxon>
        <taxon>Euteleostomi</taxon>
        <taxon>Actinopterygii</taxon>
        <taxon>Neopterygii</taxon>
        <taxon>Teleostei</taxon>
        <taxon>Anguilliformes</taxon>
        <taxon>Anguillidae</taxon>
        <taxon>Anguilla</taxon>
    </lineage>
</organism>
<accession>A0A0E9WCH7</accession>
<dbReference type="EMBL" id="GBXM01021332">
    <property type="protein sequence ID" value="JAH87245.1"/>
    <property type="molecule type" value="Transcribed_RNA"/>
</dbReference>
<name>A0A0E9WCH7_ANGAN</name>
<sequence>MSVKHTQLHYQGSINAVYCLDNRYLNYVTFISAPKRQIFANWAQNRACLNSQR</sequence>
<dbReference type="AlphaFoldDB" id="A0A0E9WCH7"/>
<reference evidence="1" key="2">
    <citation type="journal article" date="2015" name="Fish Shellfish Immunol.">
        <title>Early steps in the European eel (Anguilla anguilla)-Vibrio vulnificus interaction in the gills: Role of the RtxA13 toxin.</title>
        <authorList>
            <person name="Callol A."/>
            <person name="Pajuelo D."/>
            <person name="Ebbesson L."/>
            <person name="Teles M."/>
            <person name="MacKenzie S."/>
            <person name="Amaro C."/>
        </authorList>
    </citation>
    <scope>NUCLEOTIDE SEQUENCE</scope>
</reference>
<proteinExistence type="predicted"/>
<protein>
    <submittedName>
        <fullName evidence="1">Uncharacterized protein</fullName>
    </submittedName>
</protein>
<evidence type="ECO:0000313" key="1">
    <source>
        <dbReference type="EMBL" id="JAH87245.1"/>
    </source>
</evidence>
<reference evidence="1" key="1">
    <citation type="submission" date="2014-11" db="EMBL/GenBank/DDBJ databases">
        <authorList>
            <person name="Amaro Gonzalez C."/>
        </authorList>
    </citation>
    <scope>NUCLEOTIDE SEQUENCE</scope>
</reference>